<organism evidence="2 3">
    <name type="scientific">Candidozyma haemuli</name>
    <dbReference type="NCBI Taxonomy" id="45357"/>
    <lineage>
        <taxon>Eukaryota</taxon>
        <taxon>Fungi</taxon>
        <taxon>Dikarya</taxon>
        <taxon>Ascomycota</taxon>
        <taxon>Saccharomycotina</taxon>
        <taxon>Pichiomycetes</taxon>
        <taxon>Metschnikowiaceae</taxon>
        <taxon>Candidozyma</taxon>
    </lineage>
</organism>
<dbReference type="VEuPathDB" id="FungiDB:CXQ85_003130"/>
<evidence type="ECO:0000313" key="2">
    <source>
        <dbReference type="EMBL" id="PVH23395.1"/>
    </source>
</evidence>
<feature type="region of interest" description="Disordered" evidence="1">
    <location>
        <begin position="31"/>
        <end position="61"/>
    </location>
</feature>
<keyword evidence="3" id="KW-1185">Reference proteome</keyword>
<comment type="caution">
    <text evidence="2">The sequence shown here is derived from an EMBL/GenBank/DDBJ whole genome shotgun (WGS) entry which is preliminary data.</text>
</comment>
<protein>
    <submittedName>
        <fullName evidence="2">Uncharacterized protein</fullName>
    </submittedName>
</protein>
<dbReference type="OrthoDB" id="10589351at2759"/>
<dbReference type="EMBL" id="PKFO01000010">
    <property type="protein sequence ID" value="PVH23395.1"/>
    <property type="molecule type" value="Genomic_DNA"/>
</dbReference>
<dbReference type="GeneID" id="37008461"/>
<feature type="compositionally biased region" description="Polar residues" evidence="1">
    <location>
        <begin position="147"/>
        <end position="159"/>
    </location>
</feature>
<sequence length="563" mass="65011">MSKAFSWFITVEPPKATPLETVILEPTWDFTSEKDSTSSIDSEEETYSLAPQKSSKPVEVPKNTTLKKATAKDYYFRMAVYQAMTKAQKAQKAKTNETLVAEKDANKEESVPIKENFPGLCESPDNESDDDNCLTRVSSHRPEPRPQNEQSHFSHSLSSDDNELFGDDFFGTKEGYKPCLEPILEVSEEDSDSSSSSEEEEEEEKKEEEKKKKEEEVEVVPEFIKVIKDFQRENSLSMFYDLNRLNLLAINLKSPQTFRRSPPVARFNEEKNQKDAEEVVYVHSVDFDKEEAPKSVGACPGNSSFISLPCLRRKKAKKQKKRKPISNSSIIAPLSMAELEDDISDLLENVDFEMKYMDEEDYDIEINTMINRLCDVYQNAGPTVNEPVAREFFNINAQFHELRVEIETATRLTNALINILECHVDDDTPYMLDAEQLKNLVKKRLELQNRVKQLKKGTAVEEFVDRHSYSLVIQQQLGAIFRAFYRAHKKPLELKDEEDAKFLLRKNDYDETCTLQNMMNEEDILCSFQEYVEELERTTVYFGELLLLFMKGYEEAARIQLDK</sequence>
<accession>A0A2V1AZV1</accession>
<feature type="compositionally biased region" description="Basic and acidic residues" evidence="1">
    <location>
        <begin position="100"/>
        <end position="112"/>
    </location>
</feature>
<dbReference type="AlphaFoldDB" id="A0A2V1AZV1"/>
<feature type="region of interest" description="Disordered" evidence="1">
    <location>
        <begin position="87"/>
        <end position="160"/>
    </location>
</feature>
<name>A0A2V1AZV1_9ASCO</name>
<dbReference type="RefSeq" id="XP_025344335.1">
    <property type="nucleotide sequence ID" value="XM_025486785.1"/>
</dbReference>
<reference evidence="2 3" key="1">
    <citation type="submission" date="2017-12" db="EMBL/GenBank/DDBJ databases">
        <title>Genome Sequence of a Multidrug-Resistant Candida haemulonii Isolate from a Patient with Chronic Leg Ulcers in Israel.</title>
        <authorList>
            <person name="Chow N.A."/>
            <person name="Gade L."/>
            <person name="Batra D."/>
            <person name="Rowe L.A."/>
            <person name="Ben-Ami R."/>
            <person name="Loparev V.N."/>
            <person name="Litvintseva A.P."/>
        </authorList>
    </citation>
    <scope>NUCLEOTIDE SEQUENCE [LARGE SCALE GENOMIC DNA]</scope>
    <source>
        <strain evidence="2 3">B11899</strain>
    </source>
</reference>
<dbReference type="Proteomes" id="UP000244309">
    <property type="component" value="Unassembled WGS sequence"/>
</dbReference>
<evidence type="ECO:0000256" key="1">
    <source>
        <dbReference type="SAM" id="MobiDB-lite"/>
    </source>
</evidence>
<feature type="compositionally biased region" description="Acidic residues" evidence="1">
    <location>
        <begin position="186"/>
        <end position="206"/>
    </location>
</feature>
<gene>
    <name evidence="2" type="ORF">CXQ85_003130</name>
</gene>
<feature type="region of interest" description="Disordered" evidence="1">
    <location>
        <begin position="185"/>
        <end position="215"/>
    </location>
</feature>
<evidence type="ECO:0000313" key="3">
    <source>
        <dbReference type="Proteomes" id="UP000244309"/>
    </source>
</evidence>
<proteinExistence type="predicted"/>